<keyword evidence="2" id="KW-0547">Nucleotide-binding</keyword>
<dbReference type="InterPro" id="IPR027417">
    <property type="entry name" value="P-loop_NTPase"/>
</dbReference>
<dbReference type="PROSITE" id="PS00211">
    <property type="entry name" value="ABC_TRANSPORTER_1"/>
    <property type="match status" value="1"/>
</dbReference>
<evidence type="ECO:0000313" key="7">
    <source>
        <dbReference type="Proteomes" id="UP000002068"/>
    </source>
</evidence>
<dbReference type="Gene3D" id="3.40.50.300">
    <property type="entry name" value="P-loop containing nucleotide triphosphate hydrolases"/>
    <property type="match status" value="1"/>
</dbReference>
<evidence type="ECO:0000313" key="6">
    <source>
        <dbReference type="EMBL" id="CBA65878.1"/>
    </source>
</evidence>
<dbReference type="SUPFAM" id="SSF52540">
    <property type="entry name" value="P-loop containing nucleoside triphosphate hydrolases"/>
    <property type="match status" value="1"/>
</dbReference>
<feature type="domain" description="ABC transporter" evidence="5">
    <location>
        <begin position="4"/>
        <end position="234"/>
    </location>
</feature>
<dbReference type="HOGENOM" id="CLU_000604_1_1_9"/>
<dbReference type="PANTHER" id="PTHR42781">
    <property type="entry name" value="SPERMIDINE/PUTRESCINE IMPORT ATP-BINDING PROTEIN POTA"/>
    <property type="match status" value="1"/>
</dbReference>
<protein>
    <recommendedName>
        <fullName evidence="4">ABC-type quaternary amine transporter</fullName>
        <ecNumber evidence="4">7.6.2.9</ecNumber>
    </recommendedName>
</protein>
<dbReference type="InterPro" id="IPR050093">
    <property type="entry name" value="ABC_SmlMolc_Importer"/>
</dbReference>
<dbReference type="InterPro" id="IPR003593">
    <property type="entry name" value="AAA+_ATPase"/>
</dbReference>
<organism evidence="6 7">
    <name type="scientific">Clostridioides difficile (strain CD196)</name>
    <name type="common">Peptoclostridium difficile</name>
    <dbReference type="NCBI Taxonomy" id="645462"/>
    <lineage>
        <taxon>Bacteria</taxon>
        <taxon>Bacillati</taxon>
        <taxon>Bacillota</taxon>
        <taxon>Clostridia</taxon>
        <taxon>Peptostreptococcales</taxon>
        <taxon>Peptostreptococcaceae</taxon>
        <taxon>Clostridioides</taxon>
    </lineage>
</organism>
<dbReference type="EMBL" id="FN538970">
    <property type="protein sequence ID" value="CBA65878.1"/>
    <property type="molecule type" value="Genomic_DNA"/>
</dbReference>
<dbReference type="RefSeq" id="WP_009891504.1">
    <property type="nucleotide sequence ID" value="NC_013315.1"/>
</dbReference>
<sequence>MKNIELKEINHYYGKEKVLHDINISIKEGEFFTLLGPSGCGKTTILRIIGGFIKPSSGSIYVGDKNITNLEPENRNMGTVFQNYALFPNMTVEENVSYGLKIKKLSKKIIKEKCDNYLELSGMKDFRKKKIDELSGGQQQRVAVARSLATEPTMLLLDEPMSNLDIALRIKMREEIREIQQKTGITTLFITHDQQEALAISDRIAVMDKGKVLQIGVPIEVYKSPLNDFVANFVGTSNCIGKEDYVNFNIEKETKPYIYKRPEEMILLQNTNQSGFVKVKVESKNFLGAILEYTVSNDGKKYQVTELNRLNNSNKLNVGDMAYLGVLQGD</sequence>
<dbReference type="FunFam" id="3.40.50.300:FF:000425">
    <property type="entry name" value="Probable ABC transporter, ATP-binding subunit"/>
    <property type="match status" value="1"/>
</dbReference>
<dbReference type="GO" id="GO:0015418">
    <property type="term" value="F:ABC-type quaternary ammonium compound transporting activity"/>
    <property type="evidence" value="ECO:0007669"/>
    <property type="project" value="UniProtKB-EC"/>
</dbReference>
<dbReference type="Pfam" id="PF00005">
    <property type="entry name" value="ABC_tran"/>
    <property type="match status" value="1"/>
</dbReference>
<proteinExistence type="predicted"/>
<dbReference type="GO" id="GO:0016887">
    <property type="term" value="F:ATP hydrolysis activity"/>
    <property type="evidence" value="ECO:0007669"/>
    <property type="project" value="InterPro"/>
</dbReference>
<reference evidence="6 7" key="1">
    <citation type="journal article" date="2009" name="Genome Biol.">
        <title>Comparative genome and phenotypic analysis of Clostridium difficile 027 strains provides insight into the evolution of a hypervirulent bacterium.</title>
        <authorList>
            <person name="Stabler R.A."/>
            <person name="He M."/>
            <person name="Dawson L."/>
            <person name="Martin M."/>
            <person name="Valiente E."/>
            <person name="Corton C."/>
            <person name="Lawley T.D."/>
            <person name="Sebaihia M."/>
            <person name="Quail M.A."/>
            <person name="Rose G."/>
            <person name="Gerding D.N."/>
            <person name="Gibert M."/>
            <person name="Popoff M.R."/>
            <person name="Parkhill J."/>
            <person name="Dougan G."/>
            <person name="Wren B.W."/>
        </authorList>
    </citation>
    <scope>NUCLEOTIDE SEQUENCE [LARGE SCALE GENOMIC DNA]</scope>
    <source>
        <strain evidence="6 7">CD196</strain>
    </source>
</reference>
<evidence type="ECO:0000256" key="2">
    <source>
        <dbReference type="ARBA" id="ARBA00022741"/>
    </source>
</evidence>
<name>A0A0H3N5Z5_CLODC</name>
<dbReference type="EC" id="7.6.2.9" evidence="4"/>
<keyword evidence="3 6" id="KW-0067">ATP-binding</keyword>
<dbReference type="GO" id="GO:0005524">
    <property type="term" value="F:ATP binding"/>
    <property type="evidence" value="ECO:0007669"/>
    <property type="project" value="UniProtKB-KW"/>
</dbReference>
<dbReference type="PROSITE" id="PS50893">
    <property type="entry name" value="ABC_TRANSPORTER_2"/>
    <property type="match status" value="1"/>
</dbReference>
<dbReference type="Proteomes" id="UP000002068">
    <property type="component" value="Chromosome"/>
</dbReference>
<evidence type="ECO:0000256" key="4">
    <source>
        <dbReference type="ARBA" id="ARBA00066388"/>
    </source>
</evidence>
<accession>A0A0H3N5Z5</accession>
<dbReference type="KEGG" id="cdc:CD196_2934"/>
<evidence type="ECO:0000256" key="3">
    <source>
        <dbReference type="ARBA" id="ARBA00022840"/>
    </source>
</evidence>
<dbReference type="InterPro" id="IPR003439">
    <property type="entry name" value="ABC_transporter-like_ATP-bd"/>
</dbReference>
<evidence type="ECO:0000256" key="1">
    <source>
        <dbReference type="ARBA" id="ARBA00022448"/>
    </source>
</evidence>
<gene>
    <name evidence="6" type="ordered locus">CD196_2934</name>
</gene>
<dbReference type="AlphaFoldDB" id="A0A0H3N5Z5"/>
<keyword evidence="1" id="KW-0813">Transport</keyword>
<dbReference type="SMART" id="SM00382">
    <property type="entry name" value="AAA"/>
    <property type="match status" value="1"/>
</dbReference>
<dbReference type="PANTHER" id="PTHR42781:SF4">
    <property type="entry name" value="SPERMIDINE_PUTRESCINE IMPORT ATP-BINDING PROTEIN POTA"/>
    <property type="match status" value="1"/>
</dbReference>
<evidence type="ECO:0000259" key="5">
    <source>
        <dbReference type="PROSITE" id="PS50893"/>
    </source>
</evidence>
<dbReference type="InterPro" id="IPR017871">
    <property type="entry name" value="ABC_transporter-like_CS"/>
</dbReference>